<sequence length="166" mass="18964">MKNHISSWRNFCKDWNALTFYQRFESGVAFSLTFLVMLVVSVALFRLFVGVIGGLVFDALNPLDHEIFQQVFGEIMTLLIALEFNHTLQYVVTREQSVIQTKVVLLIAMLALARKFIVLDLGKTSAEVLLALAVATLVLGVTYWLVRERDDRLLEIQRSNSELENR</sequence>
<accession>A0ABR9D8W1</accession>
<name>A0ABR9D8W1_9GAMM</name>
<dbReference type="RefSeq" id="WP_192392407.1">
    <property type="nucleotide sequence ID" value="NZ_CAJHIU010000001.1"/>
</dbReference>
<gene>
    <name evidence="7" type="ORF">EBB_03030</name>
</gene>
<evidence type="ECO:0000256" key="3">
    <source>
        <dbReference type="ARBA" id="ARBA00022692"/>
    </source>
</evidence>
<organism evidence="7 8">
    <name type="scientific">Methylomonas fluvii</name>
    <dbReference type="NCBI Taxonomy" id="1854564"/>
    <lineage>
        <taxon>Bacteria</taxon>
        <taxon>Pseudomonadati</taxon>
        <taxon>Pseudomonadota</taxon>
        <taxon>Gammaproteobacteria</taxon>
        <taxon>Methylococcales</taxon>
        <taxon>Methylococcaceae</taxon>
        <taxon>Methylomonas</taxon>
    </lineage>
</organism>
<evidence type="ECO:0000256" key="5">
    <source>
        <dbReference type="ARBA" id="ARBA00023136"/>
    </source>
</evidence>
<evidence type="ECO:0000256" key="6">
    <source>
        <dbReference type="SAM" id="Phobius"/>
    </source>
</evidence>
<evidence type="ECO:0000256" key="2">
    <source>
        <dbReference type="ARBA" id="ARBA00022475"/>
    </source>
</evidence>
<reference evidence="7 8" key="1">
    <citation type="submission" date="2020-09" db="EMBL/GenBank/DDBJ databases">
        <title>Methylomonas albis sp. nov. and Methylomonas fluvii sp. nov.: Two cold-adapted methanotrophs from the River Elbe and an amended description of Methylovulum psychrotolerans strain Eb1.</title>
        <authorList>
            <person name="Bussmann I.K."/>
            <person name="Klings K.-W."/>
            <person name="Warnstedt J."/>
            <person name="Hoppert M."/>
            <person name="Saborowski A."/>
            <person name="Horn F."/>
            <person name="Liebner S."/>
        </authorList>
    </citation>
    <scope>NUCLEOTIDE SEQUENCE [LARGE SCALE GENOMIC DNA]</scope>
    <source>
        <strain evidence="7 8">EbB</strain>
    </source>
</reference>
<comment type="caution">
    <text evidence="7">The sequence shown here is derived from an EMBL/GenBank/DDBJ whole genome shotgun (WGS) entry which is preliminary data.</text>
</comment>
<proteinExistence type="predicted"/>
<keyword evidence="4 6" id="KW-1133">Transmembrane helix</keyword>
<evidence type="ECO:0000313" key="8">
    <source>
        <dbReference type="Proteomes" id="UP000641152"/>
    </source>
</evidence>
<dbReference type="Proteomes" id="UP000641152">
    <property type="component" value="Unassembled WGS sequence"/>
</dbReference>
<evidence type="ECO:0000256" key="4">
    <source>
        <dbReference type="ARBA" id="ARBA00022989"/>
    </source>
</evidence>
<evidence type="ECO:0000256" key="1">
    <source>
        <dbReference type="ARBA" id="ARBA00004651"/>
    </source>
</evidence>
<comment type="subcellular location">
    <subcellularLocation>
        <location evidence="1">Cell membrane</location>
        <topology evidence="1">Multi-pass membrane protein</topology>
    </subcellularLocation>
</comment>
<keyword evidence="2" id="KW-1003">Cell membrane</keyword>
<dbReference type="EMBL" id="JACXST010000001">
    <property type="protein sequence ID" value="MBD9359533.1"/>
    <property type="molecule type" value="Genomic_DNA"/>
</dbReference>
<feature type="transmembrane region" description="Helical" evidence="6">
    <location>
        <begin position="28"/>
        <end position="55"/>
    </location>
</feature>
<keyword evidence="8" id="KW-1185">Reference proteome</keyword>
<dbReference type="InterPro" id="IPR020948">
    <property type="entry name" value="P_starv_induced_PsiE-like"/>
</dbReference>
<keyword evidence="5 6" id="KW-0472">Membrane</keyword>
<feature type="transmembrane region" description="Helical" evidence="6">
    <location>
        <begin position="128"/>
        <end position="146"/>
    </location>
</feature>
<protein>
    <submittedName>
        <fullName evidence="7">Phosphate-starvation-inducible PsiE family protein</fullName>
    </submittedName>
</protein>
<keyword evidence="3 6" id="KW-0812">Transmembrane</keyword>
<evidence type="ECO:0000313" key="7">
    <source>
        <dbReference type="EMBL" id="MBD9359533.1"/>
    </source>
</evidence>
<dbReference type="Pfam" id="PF06146">
    <property type="entry name" value="PsiE"/>
    <property type="match status" value="1"/>
</dbReference>